<evidence type="ECO:0000256" key="2">
    <source>
        <dbReference type="ARBA" id="ARBA00022618"/>
    </source>
</evidence>
<dbReference type="SUPFAM" id="SSF160950">
    <property type="entry name" value="YacF-like"/>
    <property type="match status" value="1"/>
</dbReference>
<keyword evidence="1" id="KW-0963">Cytoplasm</keyword>
<keyword evidence="2" id="KW-0132">Cell division</keyword>
<dbReference type="InterPro" id="IPR036268">
    <property type="entry name" value="ZapD_sf"/>
</dbReference>
<keyword evidence="6" id="KW-1185">Reference proteome</keyword>
<dbReference type="GO" id="GO:0032153">
    <property type="term" value="C:cell division site"/>
    <property type="evidence" value="ECO:0007669"/>
    <property type="project" value="TreeGrafter"/>
</dbReference>
<protein>
    <recommendedName>
        <fullName evidence="7">Cell division protein ZapD</fullName>
    </recommendedName>
</protein>
<evidence type="ECO:0000256" key="3">
    <source>
        <dbReference type="ARBA" id="ARBA00023210"/>
    </source>
</evidence>
<dbReference type="GO" id="GO:0000917">
    <property type="term" value="P:division septum assembly"/>
    <property type="evidence" value="ECO:0007669"/>
    <property type="project" value="UniProtKB-KW"/>
</dbReference>
<dbReference type="Pfam" id="PF07072">
    <property type="entry name" value="ZapD"/>
    <property type="match status" value="1"/>
</dbReference>
<gene>
    <name evidence="5" type="ORF">EP47_11575</name>
</gene>
<dbReference type="PANTHER" id="PTHR39455:SF1">
    <property type="entry name" value="CELL DIVISION PROTEIN ZAPD"/>
    <property type="match status" value="1"/>
</dbReference>
<dbReference type="AlphaFoldDB" id="A0A0A2STJ1"/>
<dbReference type="InterPro" id="IPR027462">
    <property type="entry name" value="ZapD_C"/>
</dbReference>
<sequence length="248" mass="29152">MHDNMITFQLATHFLSRIALRLEYLFKTINEACSESHEVIHRFALKNIIEIVEIIEKPELKSRFIKELIRIEHVLKKPNLLNNHKLFDKLATQIHVLNHVPGRFSNSIHDDEFLKTLRQIHHPNTKECEFNSPHLVLWFDSDPFMRQKTINQWVSCLKDLEDTVAIYLSLLRDVTQYIPIQAHNGFYQHSISPKSINHLILLKMDKTLGVTPKIQLGHHSLTIRLYELVTAHEVRDKTIDMEIAFCQI</sequence>
<dbReference type="RefSeq" id="WP_035886177.1">
    <property type="nucleotide sequence ID" value="NZ_JNCF01000001.1"/>
</dbReference>
<dbReference type="GO" id="GO:0043093">
    <property type="term" value="P:FtsZ-dependent cytokinesis"/>
    <property type="evidence" value="ECO:0007669"/>
    <property type="project" value="TreeGrafter"/>
</dbReference>
<dbReference type="PANTHER" id="PTHR39455">
    <property type="entry name" value="CELL DIVISION PROTEIN ZAPD"/>
    <property type="match status" value="1"/>
</dbReference>
<dbReference type="NCBIfam" id="NF003656">
    <property type="entry name" value="PRK05287.1-4"/>
    <property type="match status" value="1"/>
</dbReference>
<dbReference type="EMBL" id="JNCF01000001">
    <property type="protein sequence ID" value="KGP64405.1"/>
    <property type="molecule type" value="Genomic_DNA"/>
</dbReference>
<keyword evidence="4" id="KW-0131">Cell cycle</keyword>
<reference evidence="5 6" key="1">
    <citation type="submission" date="2014-05" db="EMBL/GenBank/DDBJ databases">
        <authorList>
            <person name="Rizzardi K."/>
            <person name="Winiecka-Krusnell J."/>
            <person name="Ramliden M."/>
            <person name="Alm E."/>
            <person name="Andersson S."/>
            <person name="Byfors S."/>
        </authorList>
    </citation>
    <scope>NUCLEOTIDE SEQUENCE [LARGE SCALE GENOMIC DNA]</scope>
    <source>
        <strain evidence="5 6">LEGN</strain>
    </source>
</reference>
<evidence type="ECO:0000313" key="6">
    <source>
        <dbReference type="Proteomes" id="UP000054422"/>
    </source>
</evidence>
<name>A0A0A2STJ1_9GAMM</name>
<keyword evidence="3" id="KW-0717">Septation</keyword>
<accession>A0A0A2STJ1</accession>
<evidence type="ECO:0008006" key="7">
    <source>
        <dbReference type="Google" id="ProtNLM"/>
    </source>
</evidence>
<dbReference type="STRING" id="1498499.EP47_11575"/>
<evidence type="ECO:0000256" key="1">
    <source>
        <dbReference type="ARBA" id="ARBA00022490"/>
    </source>
</evidence>
<proteinExistence type="predicted"/>
<evidence type="ECO:0000256" key="4">
    <source>
        <dbReference type="ARBA" id="ARBA00023306"/>
    </source>
</evidence>
<dbReference type="OrthoDB" id="5648927at2"/>
<dbReference type="InterPro" id="IPR009777">
    <property type="entry name" value="ZapD"/>
</dbReference>
<dbReference type="Gene3D" id="2.60.440.10">
    <property type="entry name" value="YacF-like domains"/>
    <property type="match status" value="1"/>
</dbReference>
<organism evidence="5 6">
    <name type="scientific">Legionella norrlandica</name>
    <dbReference type="NCBI Taxonomy" id="1498499"/>
    <lineage>
        <taxon>Bacteria</taxon>
        <taxon>Pseudomonadati</taxon>
        <taxon>Pseudomonadota</taxon>
        <taxon>Gammaproteobacteria</taxon>
        <taxon>Legionellales</taxon>
        <taxon>Legionellaceae</taxon>
        <taxon>Legionella</taxon>
    </lineage>
</organism>
<dbReference type="Gene3D" id="1.10.3900.10">
    <property type="entry name" value="YacF-like"/>
    <property type="match status" value="1"/>
</dbReference>
<evidence type="ECO:0000313" key="5">
    <source>
        <dbReference type="EMBL" id="KGP64405.1"/>
    </source>
</evidence>
<comment type="caution">
    <text evidence="5">The sequence shown here is derived from an EMBL/GenBank/DDBJ whole genome shotgun (WGS) entry which is preliminary data.</text>
</comment>
<dbReference type="Proteomes" id="UP000054422">
    <property type="component" value="Unassembled WGS sequence"/>
</dbReference>